<feature type="region of interest" description="Disordered" evidence="2">
    <location>
        <begin position="1"/>
        <end position="45"/>
    </location>
</feature>
<proteinExistence type="predicted"/>
<comment type="caution">
    <text evidence="3">The sequence shown here is derived from an EMBL/GenBank/DDBJ whole genome shotgun (WGS) entry which is preliminary data.</text>
</comment>
<reference evidence="3" key="1">
    <citation type="submission" date="2020-05" db="EMBL/GenBank/DDBJ databases">
        <title>High-Quality Genomes of Partial-Nitritation/Anammox System by Hierarchical Clustering Based Hybrid Assembly.</title>
        <authorList>
            <person name="Liu L."/>
            <person name="Wang Y."/>
            <person name="Che Y."/>
            <person name="Chen Y."/>
            <person name="Xia Y."/>
            <person name="Luo R."/>
            <person name="Cheng S.H."/>
            <person name="Zheng C."/>
            <person name="Zhang T."/>
        </authorList>
    </citation>
    <scope>NUCLEOTIDE SEQUENCE</scope>
    <source>
        <strain evidence="3">H1_PAT1</strain>
    </source>
</reference>
<gene>
    <name evidence="3" type="ORF">HS096_04210</name>
</gene>
<organism evidence="3 4">
    <name type="scientific">candidate division WWE3 bacterium</name>
    <dbReference type="NCBI Taxonomy" id="2053526"/>
    <lineage>
        <taxon>Bacteria</taxon>
        <taxon>Katanobacteria</taxon>
    </lineage>
</organism>
<evidence type="ECO:0000313" key="4">
    <source>
        <dbReference type="Proteomes" id="UP000710385"/>
    </source>
</evidence>
<evidence type="ECO:0000313" key="3">
    <source>
        <dbReference type="EMBL" id="MBE7525558.1"/>
    </source>
</evidence>
<name>A0A928TTL2_UNCKA</name>
<sequence length="239" mass="28496">MLRHSSPFSMRMEGPRTPQEVSFAKEAHRKRDVERSRQSERLEEQPTLVDVREHLVRRGLERLCPTIHDCKPANVEPVLTQDLETAREKRDEEQLLHIRRLLWTDSRQINTNDSPKRAESIAQRLLAEVLRKQQEIARYDADAVHDLKERIADIRNIIESLRRNRYGKDLEDETVLVESWFASALYTSQSPYEGIRKRALRELSDLRILRDEFYFRRCFPSWAKLRDSFIDEKSLEDKR</sequence>
<dbReference type="EMBL" id="JABTTY010000001">
    <property type="protein sequence ID" value="MBE7525558.1"/>
    <property type="molecule type" value="Genomic_DNA"/>
</dbReference>
<feature type="coiled-coil region" evidence="1">
    <location>
        <begin position="122"/>
        <end position="164"/>
    </location>
</feature>
<protein>
    <submittedName>
        <fullName evidence="3">Uncharacterized protein</fullName>
    </submittedName>
</protein>
<dbReference type="Proteomes" id="UP000710385">
    <property type="component" value="Unassembled WGS sequence"/>
</dbReference>
<dbReference type="AlphaFoldDB" id="A0A928TTL2"/>
<accession>A0A928TTL2</accession>
<keyword evidence="1" id="KW-0175">Coiled coil</keyword>
<evidence type="ECO:0000256" key="1">
    <source>
        <dbReference type="SAM" id="Coils"/>
    </source>
</evidence>
<feature type="compositionally biased region" description="Basic and acidic residues" evidence="2">
    <location>
        <begin position="23"/>
        <end position="45"/>
    </location>
</feature>
<evidence type="ECO:0000256" key="2">
    <source>
        <dbReference type="SAM" id="MobiDB-lite"/>
    </source>
</evidence>